<accession>A0A9W7FTC0</accession>
<evidence type="ECO:0000313" key="2">
    <source>
        <dbReference type="EMBL" id="GMI17606.1"/>
    </source>
</evidence>
<name>A0A9W7FTC0_9STRA</name>
<feature type="region of interest" description="Disordered" evidence="1">
    <location>
        <begin position="20"/>
        <end position="44"/>
    </location>
</feature>
<comment type="caution">
    <text evidence="2">The sequence shown here is derived from an EMBL/GenBank/DDBJ whole genome shotgun (WGS) entry which is preliminary data.</text>
</comment>
<gene>
    <name evidence="2" type="ORF">TrLO_g1882</name>
</gene>
<proteinExistence type="predicted"/>
<dbReference type="Proteomes" id="UP001165122">
    <property type="component" value="Unassembled WGS sequence"/>
</dbReference>
<dbReference type="InterPro" id="IPR027471">
    <property type="entry name" value="YbeD-like_sf"/>
</dbReference>
<dbReference type="AlphaFoldDB" id="A0A9W7FTC0"/>
<evidence type="ECO:0000313" key="3">
    <source>
        <dbReference type="Proteomes" id="UP001165122"/>
    </source>
</evidence>
<sequence>MLRFIHGVRRGLTNNHIRFKQQQSWLTTSPPSSPPPSGISRPSGATLTFPTAWQFRIIGPGSDPTFEEDTIKTISEVTPVLGSGLKTTGTGKWVSVMVEVNLDTEEIMNEVYMRIDEDPRVKVSGTCTDEENRFL</sequence>
<keyword evidence="3" id="KW-1185">Reference proteome</keyword>
<dbReference type="InterPro" id="IPR007454">
    <property type="entry name" value="UPF0250_YbeD-like"/>
</dbReference>
<dbReference type="EMBL" id="BRXW01000298">
    <property type="protein sequence ID" value="GMI17606.1"/>
    <property type="molecule type" value="Genomic_DNA"/>
</dbReference>
<protein>
    <submittedName>
        <fullName evidence="2">Uncharacterized protein</fullName>
    </submittedName>
</protein>
<dbReference type="Pfam" id="PF04359">
    <property type="entry name" value="DUF493"/>
    <property type="match status" value="1"/>
</dbReference>
<dbReference type="Gene3D" id="3.30.70.260">
    <property type="match status" value="1"/>
</dbReference>
<organism evidence="2 3">
    <name type="scientific">Triparma laevis f. longispina</name>
    <dbReference type="NCBI Taxonomy" id="1714387"/>
    <lineage>
        <taxon>Eukaryota</taxon>
        <taxon>Sar</taxon>
        <taxon>Stramenopiles</taxon>
        <taxon>Ochrophyta</taxon>
        <taxon>Bolidophyceae</taxon>
        <taxon>Parmales</taxon>
        <taxon>Triparmaceae</taxon>
        <taxon>Triparma</taxon>
    </lineage>
</organism>
<dbReference type="SUPFAM" id="SSF117991">
    <property type="entry name" value="YbeD/HP0495-like"/>
    <property type="match status" value="1"/>
</dbReference>
<reference evidence="3" key="1">
    <citation type="journal article" date="2023" name="Commun. Biol.">
        <title>Genome analysis of Parmales, the sister group of diatoms, reveals the evolutionary specialization of diatoms from phago-mixotrophs to photoautotrophs.</title>
        <authorList>
            <person name="Ban H."/>
            <person name="Sato S."/>
            <person name="Yoshikawa S."/>
            <person name="Yamada K."/>
            <person name="Nakamura Y."/>
            <person name="Ichinomiya M."/>
            <person name="Sato N."/>
            <person name="Blanc-Mathieu R."/>
            <person name="Endo H."/>
            <person name="Kuwata A."/>
            <person name="Ogata H."/>
        </authorList>
    </citation>
    <scope>NUCLEOTIDE SEQUENCE [LARGE SCALE GENOMIC DNA]</scope>
    <source>
        <strain evidence="3">NIES 3700</strain>
    </source>
</reference>
<evidence type="ECO:0000256" key="1">
    <source>
        <dbReference type="SAM" id="MobiDB-lite"/>
    </source>
</evidence>